<reference evidence="4 5" key="1">
    <citation type="submission" date="2018-10" db="EMBL/GenBank/DDBJ databases">
        <title>Genomic Encyclopedia of Archaeal and Bacterial Type Strains, Phase II (KMG-II): from individual species to whole genera.</title>
        <authorList>
            <person name="Goeker M."/>
        </authorList>
    </citation>
    <scope>NUCLEOTIDE SEQUENCE [LARGE SCALE GENOMIC DNA]</scope>
    <source>
        <strain evidence="4 5">DSM 18602</strain>
    </source>
</reference>
<evidence type="ECO:0000256" key="1">
    <source>
        <dbReference type="SAM" id="MobiDB-lite"/>
    </source>
</evidence>
<evidence type="ECO:0000313" key="4">
    <source>
        <dbReference type="EMBL" id="RKR84277.1"/>
    </source>
</evidence>
<dbReference type="AlphaFoldDB" id="A0A495J5X9"/>
<feature type="compositionally biased region" description="Polar residues" evidence="1">
    <location>
        <begin position="130"/>
        <end position="148"/>
    </location>
</feature>
<dbReference type="InterPro" id="IPR055407">
    <property type="entry name" value="TraM_C"/>
</dbReference>
<feature type="transmembrane region" description="Helical" evidence="2">
    <location>
        <begin position="18"/>
        <end position="37"/>
    </location>
</feature>
<name>A0A495J5X9_9SPHI</name>
<feature type="region of interest" description="Disordered" evidence="1">
    <location>
        <begin position="127"/>
        <end position="151"/>
    </location>
</feature>
<organism evidence="4 5">
    <name type="scientific">Mucilaginibacter gracilis</name>
    <dbReference type="NCBI Taxonomy" id="423350"/>
    <lineage>
        <taxon>Bacteria</taxon>
        <taxon>Pseudomonadati</taxon>
        <taxon>Bacteroidota</taxon>
        <taxon>Sphingobacteriia</taxon>
        <taxon>Sphingobacteriales</taxon>
        <taxon>Sphingobacteriaceae</taxon>
        <taxon>Mucilaginibacter</taxon>
    </lineage>
</organism>
<dbReference type="RefSeq" id="WP_121199799.1">
    <property type="nucleotide sequence ID" value="NZ_RBKU01000001.1"/>
</dbReference>
<dbReference type="Pfam" id="PF12508">
    <property type="entry name" value="Transposon_TraM"/>
    <property type="match status" value="1"/>
</dbReference>
<sequence length="360" mass="38738">MKQQTAEQLEQQEKLKKFLLVLPLLILPFLALAFYGLGGGKGQSNSQAVAYKGINTQLPEAQFKKDQPQDKMSLYNQAAQDSVRSKNNAANPLFSLAKPETGSAYGPSADASAEKINQKLAQIGREINKPQPSATTSYSNPAVTQSSTETDKLEKLLKSMNSKNADDPELKQLNSMLDKIAAIQNPGSVQPPTIKPEQSVKPDSAFKAIPAVIEGRQKVAQGGMVRLRLLDTIVLKNITIPKGQLLFGSCNITNQRLLLNIKNIRLGNAIIPVDLSVFSLDGLLGIDAPEAELGEAAGNGIGNGVQGMQFLSMDQSLGVQAAGAGIEAAKGLLNKKVKRIKVKLKDGQRILLRNNQLKNH</sequence>
<evidence type="ECO:0000313" key="5">
    <source>
        <dbReference type="Proteomes" id="UP000268007"/>
    </source>
</evidence>
<evidence type="ECO:0000259" key="3">
    <source>
        <dbReference type="Pfam" id="PF12508"/>
    </source>
</evidence>
<dbReference type="Proteomes" id="UP000268007">
    <property type="component" value="Unassembled WGS sequence"/>
</dbReference>
<accession>A0A495J5X9</accession>
<dbReference type="EMBL" id="RBKU01000001">
    <property type="protein sequence ID" value="RKR84277.1"/>
    <property type="molecule type" value="Genomic_DNA"/>
</dbReference>
<comment type="caution">
    <text evidence="4">The sequence shown here is derived from an EMBL/GenBank/DDBJ whole genome shotgun (WGS) entry which is preliminary data.</text>
</comment>
<keyword evidence="5" id="KW-1185">Reference proteome</keyword>
<dbReference type="OrthoDB" id="1453786at2"/>
<keyword evidence="2" id="KW-0472">Membrane</keyword>
<gene>
    <name evidence="4" type="ORF">BDD43_4509</name>
</gene>
<keyword evidence="2" id="KW-0812">Transmembrane</keyword>
<keyword evidence="2" id="KW-1133">Transmembrane helix</keyword>
<protein>
    <submittedName>
        <fullName evidence="4">Conjugative transposon TraM protein</fullName>
    </submittedName>
</protein>
<evidence type="ECO:0000256" key="2">
    <source>
        <dbReference type="SAM" id="Phobius"/>
    </source>
</evidence>
<proteinExistence type="predicted"/>
<feature type="domain" description="Conjugative transposon TraM C-terminal" evidence="3">
    <location>
        <begin position="209"/>
        <end position="353"/>
    </location>
</feature>